<dbReference type="Proteomes" id="UP001143910">
    <property type="component" value="Unassembled WGS sequence"/>
</dbReference>
<dbReference type="EMBL" id="JANJQO010000626">
    <property type="protein sequence ID" value="KAJ2976065.1"/>
    <property type="molecule type" value="Genomic_DNA"/>
</dbReference>
<comment type="caution">
    <text evidence="1">The sequence shown here is derived from an EMBL/GenBank/DDBJ whole genome shotgun (WGS) entry which is preliminary data.</text>
</comment>
<protein>
    <submittedName>
        <fullName evidence="1">Uncharacterized protein</fullName>
    </submittedName>
</protein>
<evidence type="ECO:0000313" key="2">
    <source>
        <dbReference type="Proteomes" id="UP001143910"/>
    </source>
</evidence>
<sequence>MATRVRTAGRFANMVGSDSEPDLGGVDAGAAYPRKRQVSVARSTTSNRVVKPVSKIAGSIDRNTHRRQSPQRRALTDKSNLNATRPSHNNEKPRLVRLPHDDEIFDEDSFLELQKPKDMRKKQRLEDSRPIKESAVNNSRRFASSSPRHEARRYQKASVAQYEDDHAMGMVSEEEAGMDMVCAVRLEDEEDEEDECEGEDEKDEEIYGRPATGGPIVSQMRPLSRSQSPSGDSSLLQRQLREMTRKYENLEGRYTELREVGVKSAERNYEKLRKQADENTANANKLIAKLKEELAVQREARGDAESRLEGLQDSKSRADDLSKEVALLTGSLAEAERQIQALNIKLSASRSAPGGAVSGSAAKGNAAKAWTSQSELVHAAHAKEDLYADLTGLIIQGMKGQDNEDIFDCIQTGRNGTLHFKLSLTSGSTKSLYNDCSVSYAPQLQPGRDNDLIKHLPDYLHGAIQFERPLMTNFYGKIVKALKE</sequence>
<gene>
    <name evidence="1" type="ORF">NQ176_g5165</name>
</gene>
<accession>A0ACC1N9V8</accession>
<proteinExistence type="predicted"/>
<keyword evidence="2" id="KW-1185">Reference proteome</keyword>
<evidence type="ECO:0000313" key="1">
    <source>
        <dbReference type="EMBL" id="KAJ2976065.1"/>
    </source>
</evidence>
<name>A0ACC1N9V8_9HYPO</name>
<reference evidence="1" key="1">
    <citation type="submission" date="2022-08" db="EMBL/GenBank/DDBJ databases">
        <title>Genome Sequence of Lecanicillium fungicola.</title>
        <authorList>
            <person name="Buettner E."/>
        </authorList>
    </citation>
    <scope>NUCLEOTIDE SEQUENCE</scope>
    <source>
        <strain evidence="1">Babe33</strain>
    </source>
</reference>
<organism evidence="1 2">
    <name type="scientific">Zarea fungicola</name>
    <dbReference type="NCBI Taxonomy" id="93591"/>
    <lineage>
        <taxon>Eukaryota</taxon>
        <taxon>Fungi</taxon>
        <taxon>Dikarya</taxon>
        <taxon>Ascomycota</taxon>
        <taxon>Pezizomycotina</taxon>
        <taxon>Sordariomycetes</taxon>
        <taxon>Hypocreomycetidae</taxon>
        <taxon>Hypocreales</taxon>
        <taxon>Cordycipitaceae</taxon>
        <taxon>Zarea</taxon>
    </lineage>
</organism>